<comment type="caution">
    <text evidence="2">The sequence shown here is derived from an EMBL/GenBank/DDBJ whole genome shotgun (WGS) entry which is preliminary data.</text>
</comment>
<evidence type="ECO:0000256" key="1">
    <source>
        <dbReference type="SAM" id="MobiDB-lite"/>
    </source>
</evidence>
<evidence type="ECO:0000313" key="3">
    <source>
        <dbReference type="Proteomes" id="UP000499080"/>
    </source>
</evidence>
<dbReference type="Proteomes" id="UP000499080">
    <property type="component" value="Unassembled WGS sequence"/>
</dbReference>
<name>A0A4Y2MVC7_ARAVE</name>
<evidence type="ECO:0000313" key="2">
    <source>
        <dbReference type="EMBL" id="GBN30633.1"/>
    </source>
</evidence>
<gene>
    <name evidence="2" type="ORF">AVEN_118869_1</name>
</gene>
<accession>A0A4Y2MVC7</accession>
<keyword evidence="3" id="KW-1185">Reference proteome</keyword>
<feature type="region of interest" description="Disordered" evidence="1">
    <location>
        <begin position="1"/>
        <end position="26"/>
    </location>
</feature>
<reference evidence="2 3" key="1">
    <citation type="journal article" date="2019" name="Sci. Rep.">
        <title>Orb-weaving spider Araneus ventricosus genome elucidates the spidroin gene catalogue.</title>
        <authorList>
            <person name="Kono N."/>
            <person name="Nakamura H."/>
            <person name="Ohtoshi R."/>
            <person name="Moran D.A.P."/>
            <person name="Shinohara A."/>
            <person name="Yoshida Y."/>
            <person name="Fujiwara M."/>
            <person name="Mori M."/>
            <person name="Tomita M."/>
            <person name="Arakawa K."/>
        </authorList>
    </citation>
    <scope>NUCLEOTIDE SEQUENCE [LARGE SCALE GENOMIC DNA]</scope>
</reference>
<sequence>MVPSLKIHPAGNLPPKKVEGEVGPLPQGPLSSMLLSKAEHRHIIRFFKRTWGGTGSVGTPPSNSADLPPLDMVIPPLHLSLPRSLEQLLRETIHHLATAADGGVGVSHLSPRGIAN</sequence>
<dbReference type="AlphaFoldDB" id="A0A4Y2MVC7"/>
<dbReference type="EMBL" id="BGPR01007952">
    <property type="protein sequence ID" value="GBN30633.1"/>
    <property type="molecule type" value="Genomic_DNA"/>
</dbReference>
<protein>
    <submittedName>
        <fullName evidence="2">Uncharacterized protein</fullName>
    </submittedName>
</protein>
<proteinExistence type="predicted"/>
<organism evidence="2 3">
    <name type="scientific">Araneus ventricosus</name>
    <name type="common">Orbweaver spider</name>
    <name type="synonym">Epeira ventricosa</name>
    <dbReference type="NCBI Taxonomy" id="182803"/>
    <lineage>
        <taxon>Eukaryota</taxon>
        <taxon>Metazoa</taxon>
        <taxon>Ecdysozoa</taxon>
        <taxon>Arthropoda</taxon>
        <taxon>Chelicerata</taxon>
        <taxon>Arachnida</taxon>
        <taxon>Araneae</taxon>
        <taxon>Araneomorphae</taxon>
        <taxon>Entelegynae</taxon>
        <taxon>Araneoidea</taxon>
        <taxon>Araneidae</taxon>
        <taxon>Araneus</taxon>
    </lineage>
</organism>